<keyword evidence="5" id="KW-0547">Nucleotide-binding</keyword>
<dbReference type="AlphaFoldDB" id="A0A2N3PHF3"/>
<dbReference type="RefSeq" id="WP_006802976.1">
    <property type="nucleotide sequence ID" value="NZ_CABKOI010000019.1"/>
</dbReference>
<dbReference type="GO" id="GO:0051301">
    <property type="term" value="P:cell division"/>
    <property type="evidence" value="ECO:0007669"/>
    <property type="project" value="InterPro"/>
</dbReference>
<dbReference type="PANTHER" id="PTHR43692">
    <property type="entry name" value="UDP-N-ACETYLMURAMOYLALANINE--D-GLUTAMATE LIGASE"/>
    <property type="match status" value="1"/>
</dbReference>
<evidence type="ECO:0000256" key="6">
    <source>
        <dbReference type="ARBA" id="ARBA00022840"/>
    </source>
</evidence>
<dbReference type="EMBL" id="MBPK01000045">
    <property type="protein sequence ID" value="PKT79921.1"/>
    <property type="molecule type" value="Genomic_DNA"/>
</dbReference>
<keyword evidence="3" id="KW-0963">Cytoplasm</keyword>
<comment type="pathway">
    <text evidence="2">Cell wall biogenesis; peptidoglycan biosynthesis.</text>
</comment>
<dbReference type="Gene3D" id="3.40.1190.10">
    <property type="entry name" value="Mur-like, catalytic domain"/>
    <property type="match status" value="1"/>
</dbReference>
<dbReference type="InterPro" id="IPR013221">
    <property type="entry name" value="Mur_ligase_cen"/>
</dbReference>
<comment type="caution">
    <text evidence="8">The sequence shown here is derived from an EMBL/GenBank/DDBJ whole genome shotgun (WGS) entry which is preliminary data.</text>
</comment>
<evidence type="ECO:0000256" key="2">
    <source>
        <dbReference type="ARBA" id="ARBA00004752"/>
    </source>
</evidence>
<evidence type="ECO:0000256" key="3">
    <source>
        <dbReference type="ARBA" id="ARBA00022490"/>
    </source>
</evidence>
<dbReference type="Gene3D" id="3.90.190.20">
    <property type="entry name" value="Mur ligase, C-terminal domain"/>
    <property type="match status" value="1"/>
</dbReference>
<dbReference type="NCBIfam" id="TIGR01087">
    <property type="entry name" value="murD"/>
    <property type="match status" value="1"/>
</dbReference>
<comment type="subcellular location">
    <subcellularLocation>
        <location evidence="1">Cytoplasm</location>
    </subcellularLocation>
</comment>
<dbReference type="GO" id="GO:0008764">
    <property type="term" value="F:UDP-N-acetylmuramoylalanine-D-glutamate ligase activity"/>
    <property type="evidence" value="ECO:0007669"/>
    <property type="project" value="InterPro"/>
</dbReference>
<keyword evidence="4 8" id="KW-0436">Ligase</keyword>
<evidence type="ECO:0000256" key="5">
    <source>
        <dbReference type="ARBA" id="ARBA00022741"/>
    </source>
</evidence>
<keyword evidence="6" id="KW-0067">ATP-binding</keyword>
<dbReference type="Proteomes" id="UP000233350">
    <property type="component" value="Unassembled WGS sequence"/>
</dbReference>
<proteinExistence type="predicted"/>
<evidence type="ECO:0000313" key="8">
    <source>
        <dbReference type="EMBL" id="PKT79921.1"/>
    </source>
</evidence>
<reference evidence="8 9" key="1">
    <citation type="submission" date="2016-07" db="EMBL/GenBank/DDBJ databases">
        <title>Detection of Helicobacter winghamensis from caecal content of red fox (Vulpes vulpes).</title>
        <authorList>
            <person name="Zanoni R.G."/>
            <person name="Florio D."/>
            <person name="Caffara M."/>
            <person name="Renzi M."/>
            <person name="Parisi A."/>
            <person name="Pasquali F."/>
            <person name="Manfreda G."/>
        </authorList>
    </citation>
    <scope>NUCLEOTIDE SEQUENCE [LARGE SCALE GENOMIC DNA]</scope>
    <source>
        <strain evidence="8 9">295_13</strain>
    </source>
</reference>
<dbReference type="GO" id="GO:0008360">
    <property type="term" value="P:regulation of cell shape"/>
    <property type="evidence" value="ECO:0007669"/>
    <property type="project" value="InterPro"/>
</dbReference>
<evidence type="ECO:0000313" key="9">
    <source>
        <dbReference type="Proteomes" id="UP000233350"/>
    </source>
</evidence>
<dbReference type="GO" id="GO:0005737">
    <property type="term" value="C:cytoplasm"/>
    <property type="evidence" value="ECO:0007669"/>
    <property type="project" value="UniProtKB-SubCell"/>
</dbReference>
<evidence type="ECO:0000256" key="1">
    <source>
        <dbReference type="ARBA" id="ARBA00004496"/>
    </source>
</evidence>
<dbReference type="GO" id="GO:0005524">
    <property type="term" value="F:ATP binding"/>
    <property type="evidence" value="ECO:0007669"/>
    <property type="project" value="UniProtKB-KW"/>
</dbReference>
<feature type="domain" description="Mur ligase central" evidence="7">
    <location>
        <begin position="103"/>
        <end position="215"/>
    </location>
</feature>
<dbReference type="PANTHER" id="PTHR43692:SF1">
    <property type="entry name" value="UDP-N-ACETYLMURAMOYLALANINE--D-GLUTAMATE LIGASE"/>
    <property type="match status" value="1"/>
</dbReference>
<dbReference type="UniPathway" id="UPA00219"/>
<sequence>MLILLGFGGTNRAIAESYAPLLVFDDSFKTLSYDEFDNALYPSAYLSEILSTQFDATILVSPGIPPNNTMVQTARFFARKYSKMRLLSEYDFFAHTMPSSVWISGTNGKTTTTQMLTHLLAHLNAQSGGNIGTPLAKLDSNSPLWVLETSSFTLHYTNLAKPSLYLLLPLSQDHISWHGSYEAYIKDKLKPILLLKEKEIAILPKSVEGHTFCKKSLGKLVFYENSNDLAQIFGIDLEKIAFKEPFLLDATLALCGAKILTLQTDYTLLNAFKIGAHKMEEFYDRAGNLWVDDSKGTNIDATMEALKSYQNQRILLVLGGDDKGADLSPLFDLIKVLKKGNGIEIFAIGSNTDRLCKLALGIVESKACYTLEVAVDSIKKRLLEFKKDSTKCVAMLSPAAASLDQFKSYKERGEKFKLYALS</sequence>
<keyword evidence="9" id="KW-1185">Reference proteome</keyword>
<dbReference type="InterPro" id="IPR005762">
    <property type="entry name" value="MurD"/>
</dbReference>
<dbReference type="GeneID" id="97290611"/>
<evidence type="ECO:0000259" key="7">
    <source>
        <dbReference type="Pfam" id="PF08245"/>
    </source>
</evidence>
<name>A0A2N3PHF3_9HELI</name>
<organism evidence="8 9">
    <name type="scientific">Helicobacter winghamensis</name>
    <dbReference type="NCBI Taxonomy" id="157268"/>
    <lineage>
        <taxon>Bacteria</taxon>
        <taxon>Pseudomonadati</taxon>
        <taxon>Campylobacterota</taxon>
        <taxon>Epsilonproteobacteria</taxon>
        <taxon>Campylobacterales</taxon>
        <taxon>Helicobacteraceae</taxon>
        <taxon>Helicobacter</taxon>
    </lineage>
</organism>
<dbReference type="STRING" id="556267.HWAG_01280"/>
<dbReference type="SUPFAM" id="SSF53244">
    <property type="entry name" value="MurD-like peptide ligases, peptide-binding domain"/>
    <property type="match status" value="1"/>
</dbReference>
<dbReference type="GO" id="GO:0009252">
    <property type="term" value="P:peptidoglycan biosynthetic process"/>
    <property type="evidence" value="ECO:0007669"/>
    <property type="project" value="UniProtKB-UniPathway"/>
</dbReference>
<accession>A0A2N3PHF3</accession>
<evidence type="ECO:0000256" key="4">
    <source>
        <dbReference type="ARBA" id="ARBA00022598"/>
    </source>
</evidence>
<gene>
    <name evidence="8" type="primary">murD</name>
    <name evidence="8" type="ORF">BCM31_08045</name>
</gene>
<protein>
    <submittedName>
        <fullName evidence="8">UDP-N-acetylmuramoyl-L-alanine--D-glutamate ligase</fullName>
    </submittedName>
</protein>
<dbReference type="SUPFAM" id="SSF53623">
    <property type="entry name" value="MurD-like peptide ligases, catalytic domain"/>
    <property type="match status" value="1"/>
</dbReference>
<dbReference type="InterPro" id="IPR036565">
    <property type="entry name" value="Mur-like_cat_sf"/>
</dbReference>
<dbReference type="OrthoDB" id="9809796at2"/>
<dbReference type="Pfam" id="PF08245">
    <property type="entry name" value="Mur_ligase_M"/>
    <property type="match status" value="1"/>
</dbReference>
<dbReference type="InterPro" id="IPR036615">
    <property type="entry name" value="Mur_ligase_C_dom_sf"/>
</dbReference>